<dbReference type="Proteomes" id="UP000195755">
    <property type="component" value="Chromosome"/>
</dbReference>
<dbReference type="OrthoDB" id="9810066at2"/>
<dbReference type="Gene3D" id="3.40.1660.10">
    <property type="entry name" value="EreA-like (biosynthetic domain)"/>
    <property type="match status" value="1"/>
</dbReference>
<dbReference type="InterPro" id="IPR006311">
    <property type="entry name" value="TAT_signal"/>
</dbReference>
<gene>
    <name evidence="2" type="ORF">SMD11_6565</name>
</gene>
<accession>A0A1Z2LD53</accession>
<evidence type="ECO:0008006" key="4">
    <source>
        <dbReference type="Google" id="ProtNLM"/>
    </source>
</evidence>
<dbReference type="GO" id="GO:0046677">
    <property type="term" value="P:response to antibiotic"/>
    <property type="evidence" value="ECO:0007669"/>
    <property type="project" value="InterPro"/>
</dbReference>
<dbReference type="PANTHER" id="PTHR31299">
    <property type="entry name" value="ESTERASE, PUTATIVE (AFU_ORTHOLOGUE AFUA_1G05850)-RELATED"/>
    <property type="match status" value="1"/>
</dbReference>
<keyword evidence="1" id="KW-0732">Signal</keyword>
<feature type="signal peptide" evidence="1">
    <location>
        <begin position="1"/>
        <end position="24"/>
    </location>
</feature>
<dbReference type="EMBL" id="CP021744">
    <property type="protein sequence ID" value="ARZ72141.1"/>
    <property type="molecule type" value="Genomic_DNA"/>
</dbReference>
<dbReference type="PROSITE" id="PS51318">
    <property type="entry name" value="TAT"/>
    <property type="match status" value="1"/>
</dbReference>
<dbReference type="InterPro" id="IPR014622">
    <property type="entry name" value="UCP036794_erythomycin"/>
</dbReference>
<protein>
    <recommendedName>
        <fullName evidence="4">Erythromycin esterase</fullName>
    </recommendedName>
</protein>
<evidence type="ECO:0000313" key="2">
    <source>
        <dbReference type="EMBL" id="ARZ72141.1"/>
    </source>
</evidence>
<dbReference type="CDD" id="cd14728">
    <property type="entry name" value="Ere-like"/>
    <property type="match status" value="1"/>
</dbReference>
<dbReference type="PANTHER" id="PTHR31299:SF0">
    <property type="entry name" value="ESTERASE, PUTATIVE (AFU_ORTHOLOGUE AFUA_1G05850)-RELATED"/>
    <property type="match status" value="1"/>
</dbReference>
<dbReference type="RefSeq" id="WP_087929810.1">
    <property type="nucleotide sequence ID" value="NZ_CP021744.1"/>
</dbReference>
<dbReference type="Pfam" id="PF05139">
    <property type="entry name" value="Erythro_esteras"/>
    <property type="match status" value="1"/>
</dbReference>
<dbReference type="Gene3D" id="3.30.1870.10">
    <property type="entry name" value="EreA-like, domain 2"/>
    <property type="match status" value="1"/>
</dbReference>
<feature type="chain" id="PRO_5038968414" description="Erythromycin esterase" evidence="1">
    <location>
        <begin position="25"/>
        <end position="458"/>
    </location>
</feature>
<reference evidence="2 3" key="1">
    <citation type="submission" date="2017-06" db="EMBL/GenBank/DDBJ databases">
        <title>Streptomyces albireticuli Genome sequencing and assembly.</title>
        <authorList>
            <person name="Wang Y."/>
            <person name="Du B."/>
            <person name="Ding Y."/>
            <person name="Liu H."/>
            <person name="Hou Q."/>
            <person name="Liu K."/>
            <person name="Yao L."/>
            <person name="Wang C."/>
        </authorList>
    </citation>
    <scope>NUCLEOTIDE SEQUENCE [LARGE SCALE GENOMIC DNA]</scope>
    <source>
        <strain evidence="2 3">MDJK11</strain>
    </source>
</reference>
<evidence type="ECO:0000313" key="3">
    <source>
        <dbReference type="Proteomes" id="UP000195755"/>
    </source>
</evidence>
<dbReference type="SUPFAM" id="SSF159501">
    <property type="entry name" value="EreA/ChaN-like"/>
    <property type="match status" value="1"/>
</dbReference>
<proteinExistence type="predicted"/>
<name>A0A1Z2LD53_9ACTN</name>
<evidence type="ECO:0000256" key="1">
    <source>
        <dbReference type="SAM" id="SignalP"/>
    </source>
</evidence>
<organism evidence="2 3">
    <name type="scientific">Streptomyces albireticuli</name>
    <dbReference type="NCBI Taxonomy" id="1940"/>
    <lineage>
        <taxon>Bacteria</taxon>
        <taxon>Bacillati</taxon>
        <taxon>Actinomycetota</taxon>
        <taxon>Actinomycetes</taxon>
        <taxon>Kitasatosporales</taxon>
        <taxon>Streptomycetaceae</taxon>
        <taxon>Streptomyces</taxon>
    </lineage>
</organism>
<dbReference type="PIRSF" id="PIRSF036794">
    <property type="entry name" value="UCP_erythr_ester"/>
    <property type="match status" value="1"/>
</dbReference>
<dbReference type="AlphaFoldDB" id="A0A1Z2LD53"/>
<dbReference type="KEGG" id="salj:SMD11_6565"/>
<dbReference type="Gene3D" id="1.20.1440.30">
    <property type="entry name" value="Biosynthetic Protein domain"/>
    <property type="match status" value="1"/>
</dbReference>
<dbReference type="InterPro" id="IPR007815">
    <property type="entry name" value="Emycin_Estase"/>
</dbReference>
<dbReference type="InterPro" id="IPR052036">
    <property type="entry name" value="Hydrolase/PRTase-associated"/>
</dbReference>
<sequence length="458" mass="49547">MTHIFARRSLAPAVALTLALAALAGPAAASAAASAPRAAASAPASDRAVVAALERYAHPLRSTDPGAPGGDLAAFARMTRGAKVVGVGEVSHGSSELFAMKDRLLRQLVAREGFSAFAMEINWSAAARLDAYVRTGEGDLRRIMREEFQDAYSLLDTEEFFRLFGWVREHNRTASRPVRIVGMDFADVNPAQYERVLTWAGRHQPALVPELRTRYAALRALPDGVGARLAAYGALPLAERKAMARDAGAAYRLLAEAGERDPWVLQEARVISQMATSYAFDSTDPAQALAANRHRDRTMAENAVWWQRRTGDRIVVSAHNGHVTYEAALPTVFPVTMGRDLRELIGSEYLAVGTSLYEGAYRARTATGEAGVFGVGPAAPGSNEHTLDQVRHRDFYVDLRAAGRDPVAGGWLDTARPTFLIPGRYPNQPVAPLALGRGFDIVVHLHEVGASVPLPRRP</sequence>